<comment type="similarity">
    <text evidence="1 3">Belongs to the TPP enzyme family.</text>
</comment>
<dbReference type="InterPro" id="IPR000399">
    <property type="entry name" value="TPP-bd_CS"/>
</dbReference>
<sequence>MKEGNERMSRSVGRILAESLIAHGIDTIWMVPGESFLGLTDALTETPEVRLVVCRHEGGAGFMAVADGRMQGGRAGVLLVSRGPGLSNAMVALHTAHHDATPLVVLCGQVERKDFGRLALQEQNYAKLLADITKDVIEVNETVQASEAIARAFHLAESGTPGPVAVILPEDIFDEPCEAPLAKPRPRVHGGARAQDLDRLAGMLAAAERPLVWVGGALANAAPEALAALRELAEQWVLPVCPTHRRPQLFDSAHPNYGGYMGIRVPKQLVEEMKRADLLLALGERITDSVSQSYSFPTAPDPQLPLVQVWPDANEIGRVFRPDLGIVAEPEAVIEALLRRGAPAGAARRAGWVAGLNGIHQRLMEPVWESMTDGVNFAAICVEVAKHLAPDAAVTSDAGNFSSFIHRYIGFRPGQNFLSSVVGAMGAGVPMAVAAAIRRPGKQAVAFVGDGGALMSGNEIATAMQYGAAPIIIVSDNKRYGTIGMHHEVRYPNRPYEDAVRLTNPDFAAWGRVFGAEGITIAAESEVEAGIARAFAVKDRPVVVHVHTSAEQMSAWRRRGAPRLHG</sequence>
<dbReference type="InterPro" id="IPR045229">
    <property type="entry name" value="TPP_enz"/>
</dbReference>
<comment type="caution">
    <text evidence="7">The sequence shown here is derived from an EMBL/GenBank/DDBJ whole genome shotgun (WGS) entry which is preliminary data.</text>
</comment>
<evidence type="ECO:0000256" key="2">
    <source>
        <dbReference type="ARBA" id="ARBA00023052"/>
    </source>
</evidence>
<dbReference type="GO" id="GO:0050660">
    <property type="term" value="F:flavin adenine dinucleotide binding"/>
    <property type="evidence" value="ECO:0007669"/>
    <property type="project" value="TreeGrafter"/>
</dbReference>
<evidence type="ECO:0000313" key="7">
    <source>
        <dbReference type="EMBL" id="RAI60651.1"/>
    </source>
</evidence>
<dbReference type="GO" id="GO:0003984">
    <property type="term" value="F:acetolactate synthase activity"/>
    <property type="evidence" value="ECO:0007669"/>
    <property type="project" value="TreeGrafter"/>
</dbReference>
<dbReference type="Pfam" id="PF00205">
    <property type="entry name" value="TPP_enzyme_M"/>
    <property type="match status" value="1"/>
</dbReference>
<name>A0A327MBJ5_9PROT</name>
<evidence type="ECO:0000259" key="6">
    <source>
        <dbReference type="Pfam" id="PF02776"/>
    </source>
</evidence>
<dbReference type="InterPro" id="IPR012000">
    <property type="entry name" value="Thiamin_PyroP_enz_cen_dom"/>
</dbReference>
<dbReference type="OrthoDB" id="4494979at2"/>
<dbReference type="GO" id="GO:0030976">
    <property type="term" value="F:thiamine pyrophosphate binding"/>
    <property type="evidence" value="ECO:0007669"/>
    <property type="project" value="InterPro"/>
</dbReference>
<dbReference type="PANTHER" id="PTHR18968:SF120">
    <property type="entry name" value="ACETOLACTATE SYNTHASE LARGE SUBUNIT"/>
    <property type="match status" value="1"/>
</dbReference>
<dbReference type="SUPFAM" id="SSF52467">
    <property type="entry name" value="DHS-like NAD/FAD-binding domain"/>
    <property type="match status" value="1"/>
</dbReference>
<dbReference type="InterPro" id="IPR011766">
    <property type="entry name" value="TPP_enzyme_TPP-bd"/>
</dbReference>
<dbReference type="Pfam" id="PF02775">
    <property type="entry name" value="TPP_enzyme_C"/>
    <property type="match status" value="1"/>
</dbReference>
<dbReference type="PANTHER" id="PTHR18968">
    <property type="entry name" value="THIAMINE PYROPHOSPHATE ENZYMES"/>
    <property type="match status" value="1"/>
</dbReference>
<feature type="domain" description="Thiamine pyrophosphate enzyme central" evidence="4">
    <location>
        <begin position="197"/>
        <end position="337"/>
    </location>
</feature>
<protein>
    <submittedName>
        <fullName evidence="7">Acetolactate synthase</fullName>
    </submittedName>
</protein>
<dbReference type="CDD" id="cd00568">
    <property type="entry name" value="TPP_enzymes"/>
    <property type="match status" value="1"/>
</dbReference>
<evidence type="ECO:0000259" key="5">
    <source>
        <dbReference type="Pfam" id="PF02775"/>
    </source>
</evidence>
<dbReference type="InterPro" id="IPR029035">
    <property type="entry name" value="DHS-like_NAD/FAD-binding_dom"/>
</dbReference>
<proteinExistence type="inferred from homology"/>
<organism evidence="7 8">
    <name type="scientific">Roseicella frigidaeris</name>
    <dbReference type="NCBI Taxonomy" id="2230885"/>
    <lineage>
        <taxon>Bacteria</taxon>
        <taxon>Pseudomonadati</taxon>
        <taxon>Pseudomonadota</taxon>
        <taxon>Alphaproteobacteria</taxon>
        <taxon>Acetobacterales</taxon>
        <taxon>Roseomonadaceae</taxon>
        <taxon>Roseicella</taxon>
    </lineage>
</organism>
<evidence type="ECO:0000256" key="1">
    <source>
        <dbReference type="ARBA" id="ARBA00007812"/>
    </source>
</evidence>
<gene>
    <name evidence="7" type="ORF">DOO78_00500</name>
</gene>
<dbReference type="FunFam" id="3.40.50.970:FF:000007">
    <property type="entry name" value="Acetolactate synthase"/>
    <property type="match status" value="1"/>
</dbReference>
<dbReference type="Proteomes" id="UP000249065">
    <property type="component" value="Unassembled WGS sequence"/>
</dbReference>
<feature type="domain" description="Thiamine pyrophosphate enzyme N-terminal TPP-binding" evidence="6">
    <location>
        <begin position="11"/>
        <end position="122"/>
    </location>
</feature>
<accession>A0A327MBJ5</accession>
<dbReference type="CDD" id="cd07035">
    <property type="entry name" value="TPP_PYR_POX_like"/>
    <property type="match status" value="1"/>
</dbReference>
<evidence type="ECO:0000313" key="8">
    <source>
        <dbReference type="Proteomes" id="UP000249065"/>
    </source>
</evidence>
<keyword evidence="8" id="KW-1185">Reference proteome</keyword>
<dbReference type="GO" id="GO:0000287">
    <property type="term" value="F:magnesium ion binding"/>
    <property type="evidence" value="ECO:0007669"/>
    <property type="project" value="InterPro"/>
</dbReference>
<dbReference type="GO" id="GO:0009097">
    <property type="term" value="P:isoleucine biosynthetic process"/>
    <property type="evidence" value="ECO:0007669"/>
    <property type="project" value="TreeGrafter"/>
</dbReference>
<evidence type="ECO:0000259" key="4">
    <source>
        <dbReference type="Pfam" id="PF00205"/>
    </source>
</evidence>
<dbReference type="Gene3D" id="3.40.50.970">
    <property type="match status" value="2"/>
</dbReference>
<dbReference type="Pfam" id="PF02776">
    <property type="entry name" value="TPP_enzyme_N"/>
    <property type="match status" value="1"/>
</dbReference>
<dbReference type="GO" id="GO:0009099">
    <property type="term" value="P:L-valine biosynthetic process"/>
    <property type="evidence" value="ECO:0007669"/>
    <property type="project" value="TreeGrafter"/>
</dbReference>
<dbReference type="Gene3D" id="3.40.50.1220">
    <property type="entry name" value="TPP-binding domain"/>
    <property type="match status" value="1"/>
</dbReference>
<evidence type="ECO:0000256" key="3">
    <source>
        <dbReference type="RuleBase" id="RU362132"/>
    </source>
</evidence>
<dbReference type="InterPro" id="IPR029061">
    <property type="entry name" value="THDP-binding"/>
</dbReference>
<reference evidence="8" key="1">
    <citation type="submission" date="2018-06" db="EMBL/GenBank/DDBJ databases">
        <authorList>
            <person name="Khan S.A."/>
        </authorList>
    </citation>
    <scope>NUCLEOTIDE SEQUENCE [LARGE SCALE GENOMIC DNA]</scope>
    <source>
        <strain evidence="8">DB-1506</strain>
    </source>
</reference>
<feature type="domain" description="Thiamine pyrophosphate enzyme TPP-binding" evidence="5">
    <location>
        <begin position="397"/>
        <end position="546"/>
    </location>
</feature>
<dbReference type="SUPFAM" id="SSF52518">
    <property type="entry name" value="Thiamin diphosphate-binding fold (THDP-binding)"/>
    <property type="match status" value="2"/>
</dbReference>
<dbReference type="GO" id="GO:0005948">
    <property type="term" value="C:acetolactate synthase complex"/>
    <property type="evidence" value="ECO:0007669"/>
    <property type="project" value="TreeGrafter"/>
</dbReference>
<dbReference type="AlphaFoldDB" id="A0A327MBJ5"/>
<keyword evidence="2 3" id="KW-0786">Thiamine pyrophosphate</keyword>
<dbReference type="PROSITE" id="PS00187">
    <property type="entry name" value="TPP_ENZYMES"/>
    <property type="match status" value="1"/>
</dbReference>
<dbReference type="EMBL" id="QLIX01000001">
    <property type="protein sequence ID" value="RAI60651.1"/>
    <property type="molecule type" value="Genomic_DNA"/>
</dbReference>
<dbReference type="InterPro" id="IPR012001">
    <property type="entry name" value="Thiamin_PyroP_enz_TPP-bd_dom"/>
</dbReference>